<dbReference type="Proteomes" id="UP000053477">
    <property type="component" value="Unassembled WGS sequence"/>
</dbReference>
<evidence type="ECO:0000256" key="1">
    <source>
        <dbReference type="SAM" id="MobiDB-lite"/>
    </source>
</evidence>
<dbReference type="EMBL" id="KQ085950">
    <property type="protein sequence ID" value="KLO13995.1"/>
    <property type="molecule type" value="Genomic_DNA"/>
</dbReference>
<evidence type="ECO:0000313" key="2">
    <source>
        <dbReference type="EMBL" id="KLO13995.1"/>
    </source>
</evidence>
<dbReference type="InParanoid" id="A0A0H2RPW7"/>
<gene>
    <name evidence="2" type="ORF">SCHPADRAFT_939880</name>
</gene>
<accession>A0A0H2RPW7</accession>
<proteinExistence type="predicted"/>
<feature type="region of interest" description="Disordered" evidence="1">
    <location>
        <begin position="73"/>
        <end position="132"/>
    </location>
</feature>
<keyword evidence="3" id="KW-1185">Reference proteome</keyword>
<reference evidence="2 3" key="1">
    <citation type="submission" date="2015-04" db="EMBL/GenBank/DDBJ databases">
        <title>Complete genome sequence of Schizopora paradoxa KUC8140, a cosmopolitan wood degrader in East Asia.</title>
        <authorList>
            <consortium name="DOE Joint Genome Institute"/>
            <person name="Min B."/>
            <person name="Park H."/>
            <person name="Jang Y."/>
            <person name="Kim J.-J."/>
            <person name="Kim K.H."/>
            <person name="Pangilinan J."/>
            <person name="Lipzen A."/>
            <person name="Riley R."/>
            <person name="Grigoriev I.V."/>
            <person name="Spatafora J.W."/>
            <person name="Choi I.-G."/>
        </authorList>
    </citation>
    <scope>NUCLEOTIDE SEQUENCE [LARGE SCALE GENOMIC DNA]</scope>
    <source>
        <strain evidence="2 3">KUC8140</strain>
    </source>
</reference>
<sequence length="439" mass="48725">MSGISFPVACPYVDDNESYANRYSMPSSPGPSMPIAQPFQHVVYPSSTPATFEQWQDNNLNARAPDAWIPNQQRTQLHSPPQPTESPSLCSHSSAPQRTASPESYDSGSLSPHQTYTAFPPASPGQHSPSLVEGYQANVGVGGQRQRQTIRQLTADDIRPNDATFSKLSTAVKELETCKTIFEQCDERFVTEFMNIFPKESLEFRVQSKTDELKNSSAEALTTAYEIHEIQKSFARSVVTKLTTLSRSPGGGTLLPDQHLDDLWANIQSQTSRITELTGSLRSSILDLSRLIYQAKDKYEARHFRKKLWEWLVRFFEAIANALGFARHGIAAALGNAGIIGAAVGANRQSLIKAASAICKEIKDYNGKQEQGFQKALGFLSAELPTSIKKAEISLTDYNAVQEMQREDIQGRREGLRGNMTAEEATRALRDWETFSRRA</sequence>
<feature type="compositionally biased region" description="Polar residues" evidence="1">
    <location>
        <begin position="73"/>
        <end position="117"/>
    </location>
</feature>
<organism evidence="2 3">
    <name type="scientific">Schizopora paradoxa</name>
    <dbReference type="NCBI Taxonomy" id="27342"/>
    <lineage>
        <taxon>Eukaryota</taxon>
        <taxon>Fungi</taxon>
        <taxon>Dikarya</taxon>
        <taxon>Basidiomycota</taxon>
        <taxon>Agaricomycotina</taxon>
        <taxon>Agaricomycetes</taxon>
        <taxon>Hymenochaetales</taxon>
        <taxon>Schizoporaceae</taxon>
        <taxon>Schizopora</taxon>
    </lineage>
</organism>
<protein>
    <submittedName>
        <fullName evidence="2">Uncharacterized protein</fullName>
    </submittedName>
</protein>
<name>A0A0H2RPW7_9AGAM</name>
<evidence type="ECO:0000313" key="3">
    <source>
        <dbReference type="Proteomes" id="UP000053477"/>
    </source>
</evidence>
<dbReference type="AlphaFoldDB" id="A0A0H2RPW7"/>